<evidence type="ECO:0000313" key="1">
    <source>
        <dbReference type="EMBL" id="MFC5712165.1"/>
    </source>
</evidence>
<proteinExistence type="predicted"/>
<dbReference type="EMBL" id="JBHSOZ010000003">
    <property type="protein sequence ID" value="MFC5712165.1"/>
    <property type="molecule type" value="Genomic_DNA"/>
</dbReference>
<name>A0ABW0YIJ0_9BACI</name>
<accession>A0ABW0YIJ0</accession>
<organism evidence="1 2">
    <name type="scientific">Thalassorhabdus alkalitolerans</name>
    <dbReference type="NCBI Taxonomy" id="2282697"/>
    <lineage>
        <taxon>Bacteria</taxon>
        <taxon>Bacillati</taxon>
        <taxon>Bacillota</taxon>
        <taxon>Bacilli</taxon>
        <taxon>Bacillales</taxon>
        <taxon>Bacillaceae</taxon>
        <taxon>Thalassorhabdus</taxon>
    </lineage>
</organism>
<sequence length="580" mass="65492">MSPIHFKSLLSTATAQKGSHSLRLAAGQVVKGQVLKLFPNHLAALRIGHTTVTAKLEASLAAGESYFFKVVPSEGIPRLRLLHPSIDYSHSEQRSKLLIELGMRQTRGNQWLLNYFLKNNLPFQEEQLAKGGDLLQRSGAFHEKGGEIVREMMERRLPFTQEVFSAISALKEGSSVSSQIQELIRTGEAFREKGNLTKSAADFLAHLQRLQASMQVSETAYKEKEPLLSLLTLAVKEGSKEKAGALQLLERLNLVPQGAHKNLQYFYEAQAQFFKRLSRQPVQEMARKITTLPLPVLEKMQPQQLFPLLMESALLQEKGVHSKGMKALLQLFHSFANNQPEARPFYTLVTLYEQGELTKDEREALLSLISSNTASPLLPNHVKSLLYSLGMQHENMLQSSFITGSKRNENIKALLLHYSPLLASPLKERAELLLQRITGQQLLALESQHPFLNGAIQLPLFIDKHNSDITIQWEGQRRADGSLNEDHCRLLIFLELEMLKETLADVQIQNRVISITLYSENRPPAAVLKGLQPYLKQKLEENDYILSSLQWKDGHSLLHTVSSYTQENNPVHIGRMDIRI</sequence>
<evidence type="ECO:0008006" key="3">
    <source>
        <dbReference type="Google" id="ProtNLM"/>
    </source>
</evidence>
<gene>
    <name evidence="1" type="ORF">ACFPU1_05185</name>
</gene>
<evidence type="ECO:0000313" key="2">
    <source>
        <dbReference type="Proteomes" id="UP001596142"/>
    </source>
</evidence>
<protein>
    <recommendedName>
        <fullName evidence="3">Flagellar hook-length control protein FliK</fullName>
    </recommendedName>
</protein>
<keyword evidence="2" id="KW-1185">Reference proteome</keyword>
<dbReference type="RefSeq" id="WP_385939229.1">
    <property type="nucleotide sequence ID" value="NZ_JBHSOZ010000003.1"/>
</dbReference>
<comment type="caution">
    <text evidence="1">The sequence shown here is derived from an EMBL/GenBank/DDBJ whole genome shotgun (WGS) entry which is preliminary data.</text>
</comment>
<dbReference type="Proteomes" id="UP001596142">
    <property type="component" value="Unassembled WGS sequence"/>
</dbReference>
<reference evidence="2" key="1">
    <citation type="journal article" date="2019" name="Int. J. Syst. Evol. Microbiol.">
        <title>The Global Catalogue of Microorganisms (GCM) 10K type strain sequencing project: providing services to taxonomists for standard genome sequencing and annotation.</title>
        <authorList>
            <consortium name="The Broad Institute Genomics Platform"/>
            <consortium name="The Broad Institute Genome Sequencing Center for Infectious Disease"/>
            <person name="Wu L."/>
            <person name="Ma J."/>
        </authorList>
    </citation>
    <scope>NUCLEOTIDE SEQUENCE [LARGE SCALE GENOMIC DNA]</scope>
    <source>
        <strain evidence="2">CECT 7184</strain>
    </source>
</reference>